<dbReference type="Gene3D" id="3.30.70.2060">
    <property type="match status" value="1"/>
</dbReference>
<gene>
    <name evidence="2" type="ORF">SSPSH_003707</name>
</gene>
<evidence type="ECO:0000256" key="1">
    <source>
        <dbReference type="SAM" id="SignalP"/>
    </source>
</evidence>
<evidence type="ECO:0000313" key="3">
    <source>
        <dbReference type="Proteomes" id="UP000006242"/>
    </source>
</evidence>
<protein>
    <submittedName>
        <fullName evidence="2">Dissimilatory nitrous oxide reduction protein lipoprotein</fullName>
    </submittedName>
</protein>
<dbReference type="SUPFAM" id="SSF160387">
    <property type="entry name" value="NosL/MerB-like"/>
    <property type="match status" value="1"/>
</dbReference>
<keyword evidence="2" id="KW-0449">Lipoprotein</keyword>
<dbReference type="Proteomes" id="UP000006242">
    <property type="component" value="Unassembled WGS sequence"/>
</dbReference>
<name>U2EHD4_9GAMM</name>
<dbReference type="PANTHER" id="PTHR41247:SF1">
    <property type="entry name" value="HTH-TYPE TRANSCRIPTIONAL REPRESSOR YCNK"/>
    <property type="match status" value="1"/>
</dbReference>
<dbReference type="eggNOG" id="COG4314">
    <property type="taxonomic scope" value="Bacteria"/>
</dbReference>
<accession>U2EHD4</accession>
<proteinExistence type="predicted"/>
<dbReference type="AlphaFoldDB" id="U2EHD4"/>
<dbReference type="Gene3D" id="3.30.70.2050">
    <property type="match status" value="1"/>
</dbReference>
<comment type="caution">
    <text evidence="2">The sequence shown here is derived from an EMBL/GenBank/DDBJ whole genome shotgun (WGS) entry which is preliminary data.</text>
</comment>
<keyword evidence="1" id="KW-0732">Signal</keyword>
<keyword evidence="3" id="KW-1185">Reference proteome</keyword>
<feature type="chain" id="PRO_5004625794" evidence="1">
    <location>
        <begin position="25"/>
        <end position="186"/>
    </location>
</feature>
<sequence>MRRFRPCLSLAVTVLITAMLLLLAACQGEGADQPRAEAVSPDREAMTYYGRMILVDHRGPKAQIHLQSRDAPLWFSQVRDAVAFTLSPEEPSDIAAIYVTDMARADGWDHPQHWIAAQDATYVIDSDRRGGMGALEAVPFSKRDAAEAFVTEHGGEVMSWADIPEEYIFERSIEAVESPRMMQHDH</sequence>
<dbReference type="EMBL" id="AFNV02000037">
    <property type="protein sequence ID" value="ERJ17495.1"/>
    <property type="molecule type" value="Genomic_DNA"/>
</dbReference>
<dbReference type="PROSITE" id="PS51257">
    <property type="entry name" value="PROKAR_LIPOPROTEIN"/>
    <property type="match status" value="1"/>
</dbReference>
<evidence type="ECO:0000313" key="2">
    <source>
        <dbReference type="EMBL" id="ERJ17495.1"/>
    </source>
</evidence>
<reference evidence="2 3" key="1">
    <citation type="journal article" date="2011" name="J. Bacteriol.">
        <title>Genome sequence of Salinisphaera shabanensis, a gammaproteobacterium from the harsh, variable environment of the brine-seawater interface of the Shaban Deep in the Red Sea.</title>
        <authorList>
            <person name="Antunes A."/>
            <person name="Alam I."/>
            <person name="Bajic V.B."/>
            <person name="Stingl U."/>
        </authorList>
    </citation>
    <scope>NUCLEOTIDE SEQUENCE [LARGE SCALE GENOMIC DNA]</scope>
    <source>
        <strain evidence="2 3">E1L3A</strain>
    </source>
</reference>
<dbReference type="STRING" id="1033802.SSPSH_003707"/>
<reference evidence="2 3" key="2">
    <citation type="journal article" date="2013" name="PLoS ONE">
        <title>INDIGO - INtegrated Data Warehouse of MIcrobial GenOmes with Examples from the Red Sea Extremophiles.</title>
        <authorList>
            <person name="Alam I."/>
            <person name="Antunes A."/>
            <person name="Kamau A.A."/>
            <person name="Ba Alawi W."/>
            <person name="Kalkatawi M."/>
            <person name="Stingl U."/>
            <person name="Bajic V.B."/>
        </authorList>
    </citation>
    <scope>NUCLEOTIDE SEQUENCE [LARGE SCALE GENOMIC DNA]</scope>
    <source>
        <strain evidence="2 3">E1L3A</strain>
    </source>
</reference>
<organism evidence="2 3">
    <name type="scientific">Salinisphaera shabanensis E1L3A</name>
    <dbReference type="NCBI Taxonomy" id="1033802"/>
    <lineage>
        <taxon>Bacteria</taxon>
        <taxon>Pseudomonadati</taxon>
        <taxon>Pseudomonadota</taxon>
        <taxon>Gammaproteobacteria</taxon>
        <taxon>Salinisphaerales</taxon>
        <taxon>Salinisphaeraceae</taxon>
        <taxon>Salinisphaera</taxon>
    </lineage>
</organism>
<feature type="signal peptide" evidence="1">
    <location>
        <begin position="1"/>
        <end position="24"/>
    </location>
</feature>
<dbReference type="Pfam" id="PF05573">
    <property type="entry name" value="NosL"/>
    <property type="match status" value="1"/>
</dbReference>
<dbReference type="InterPro" id="IPR008719">
    <property type="entry name" value="N2O_reductase_NosL"/>
</dbReference>
<dbReference type="PANTHER" id="PTHR41247">
    <property type="entry name" value="HTH-TYPE TRANSCRIPTIONAL REPRESSOR YCNK"/>
    <property type="match status" value="1"/>
</dbReference>